<organism evidence="1 2">
    <name type="scientific">Ascaris lumbricoides</name>
    <name type="common">Giant roundworm</name>
    <dbReference type="NCBI Taxonomy" id="6252"/>
    <lineage>
        <taxon>Eukaryota</taxon>
        <taxon>Metazoa</taxon>
        <taxon>Ecdysozoa</taxon>
        <taxon>Nematoda</taxon>
        <taxon>Chromadorea</taxon>
        <taxon>Rhabditida</taxon>
        <taxon>Spirurina</taxon>
        <taxon>Ascaridomorpha</taxon>
        <taxon>Ascaridoidea</taxon>
        <taxon>Ascarididae</taxon>
        <taxon>Ascaris</taxon>
    </lineage>
</organism>
<protein>
    <submittedName>
        <fullName evidence="2">Ovule protein</fullName>
    </submittedName>
</protein>
<keyword evidence="1" id="KW-1185">Reference proteome</keyword>
<name>A0A0M3HR27_ASCLU</name>
<dbReference type="AlphaFoldDB" id="A0A0M3HR27"/>
<dbReference type="WBParaSite" id="ALUE_0000466601-mRNA-1">
    <property type="protein sequence ID" value="ALUE_0000466601-mRNA-1"/>
    <property type="gene ID" value="ALUE_0000466601"/>
</dbReference>
<accession>A0A0M3HR27</accession>
<proteinExistence type="predicted"/>
<evidence type="ECO:0000313" key="1">
    <source>
        <dbReference type="Proteomes" id="UP000036681"/>
    </source>
</evidence>
<dbReference type="Proteomes" id="UP000036681">
    <property type="component" value="Unplaced"/>
</dbReference>
<sequence>MSPFLKPYDSITYIYDVMRTAVWKRKISAKVDRFCACGDVIFECFIYAVFVASRRSGWLQPLVPPLSTPPIYSFLLYIRNM</sequence>
<reference evidence="2" key="1">
    <citation type="submission" date="2017-02" db="UniProtKB">
        <authorList>
            <consortium name="WormBaseParasite"/>
        </authorList>
    </citation>
    <scope>IDENTIFICATION</scope>
</reference>
<evidence type="ECO:0000313" key="2">
    <source>
        <dbReference type="WBParaSite" id="ALUE_0000466601-mRNA-1"/>
    </source>
</evidence>